<protein>
    <recommendedName>
        <fullName evidence="4">DUF4913 domain-containing protein</fullName>
    </recommendedName>
</protein>
<gene>
    <name evidence="2" type="ORF">FM104_15535</name>
</gene>
<dbReference type="AlphaFoldDB" id="A0A1R4KRM9"/>
<dbReference type="EMBL" id="FUKO01000048">
    <property type="protein sequence ID" value="SJN46988.1"/>
    <property type="molecule type" value="Genomic_DNA"/>
</dbReference>
<dbReference type="OrthoDB" id="3535759at2"/>
<organism evidence="2 3">
    <name type="scientific">Microbacterium esteraromaticum</name>
    <dbReference type="NCBI Taxonomy" id="57043"/>
    <lineage>
        <taxon>Bacteria</taxon>
        <taxon>Bacillati</taxon>
        <taxon>Actinomycetota</taxon>
        <taxon>Actinomycetes</taxon>
        <taxon>Micrococcales</taxon>
        <taxon>Microbacteriaceae</taxon>
        <taxon>Microbacterium</taxon>
    </lineage>
</organism>
<keyword evidence="3" id="KW-1185">Reference proteome</keyword>
<dbReference type="RefSeq" id="WP_087055030.1">
    <property type="nucleotide sequence ID" value="NZ_FUKO01000048.1"/>
</dbReference>
<accession>A0A1R4KRM9</accession>
<feature type="compositionally biased region" description="Acidic residues" evidence="1">
    <location>
        <begin position="1"/>
        <end position="18"/>
    </location>
</feature>
<evidence type="ECO:0000313" key="2">
    <source>
        <dbReference type="EMBL" id="SJN46988.1"/>
    </source>
</evidence>
<evidence type="ECO:0000256" key="1">
    <source>
        <dbReference type="SAM" id="MobiDB-lite"/>
    </source>
</evidence>
<name>A0A1R4KRM9_9MICO</name>
<evidence type="ECO:0008006" key="4">
    <source>
        <dbReference type="Google" id="ProtNLM"/>
    </source>
</evidence>
<feature type="region of interest" description="Disordered" evidence="1">
    <location>
        <begin position="1"/>
        <end position="40"/>
    </location>
</feature>
<sequence>MDDEGFDPDDIPELDQPEPEPSGPRSAPTEGPSFTAPAPPPAPINWNLLSAREAEHEWLQLNGWVNWLRATYGLPAAIIPPMWHRHWELIWELSALHTHWLTCYHPTRDGSAPLLWHADFAAACNRLRNWVTINGTKLQYDRPTRQTVWPGEDAREEDDQETRIDDRDADFVEFAVADVRAREAKEAAREARGSG</sequence>
<dbReference type="Proteomes" id="UP000196320">
    <property type="component" value="Unassembled WGS sequence"/>
</dbReference>
<reference evidence="2 3" key="1">
    <citation type="submission" date="2017-02" db="EMBL/GenBank/DDBJ databases">
        <authorList>
            <person name="Peterson S.W."/>
        </authorList>
    </citation>
    <scope>NUCLEOTIDE SEQUENCE [LARGE SCALE GENOMIC DNA]</scope>
    <source>
        <strain evidence="2 3">B Mb 05.01</strain>
    </source>
</reference>
<evidence type="ECO:0000313" key="3">
    <source>
        <dbReference type="Proteomes" id="UP000196320"/>
    </source>
</evidence>
<proteinExistence type="predicted"/>